<dbReference type="PANTHER" id="PTHR12444:SF1">
    <property type="entry name" value="PROTEIN EFR3 HOMOLOG A"/>
    <property type="match status" value="1"/>
</dbReference>
<dbReference type="GO" id="GO:0005886">
    <property type="term" value="C:plasma membrane"/>
    <property type="evidence" value="ECO:0007669"/>
    <property type="project" value="TreeGrafter"/>
</dbReference>
<evidence type="ECO:0000313" key="2">
    <source>
        <dbReference type="EMBL" id="TNN30153.1"/>
    </source>
</evidence>
<keyword evidence="1" id="KW-0812">Transmembrane</keyword>
<dbReference type="AlphaFoldDB" id="A0A4Z2EMX7"/>
<dbReference type="GO" id="GO:0072659">
    <property type="term" value="P:protein localization to plasma membrane"/>
    <property type="evidence" value="ECO:0007669"/>
    <property type="project" value="TreeGrafter"/>
</dbReference>
<comment type="caution">
    <text evidence="2">The sequence shown here is derived from an EMBL/GenBank/DDBJ whole genome shotgun (WGS) entry which is preliminary data.</text>
</comment>
<feature type="transmembrane region" description="Helical" evidence="1">
    <location>
        <begin position="154"/>
        <end position="181"/>
    </location>
</feature>
<reference evidence="2 3" key="1">
    <citation type="submission" date="2019-03" db="EMBL/GenBank/DDBJ databases">
        <title>First draft genome of Liparis tanakae, snailfish: a comprehensive survey of snailfish specific genes.</title>
        <authorList>
            <person name="Kim W."/>
            <person name="Song I."/>
            <person name="Jeong J.-H."/>
            <person name="Kim D."/>
            <person name="Kim S."/>
            <person name="Ryu S."/>
            <person name="Song J.Y."/>
            <person name="Lee S.K."/>
        </authorList>
    </citation>
    <scope>NUCLEOTIDE SEQUENCE [LARGE SCALE GENOMIC DNA]</scope>
    <source>
        <tissue evidence="2">Muscle</tissue>
    </source>
</reference>
<evidence type="ECO:0000256" key="1">
    <source>
        <dbReference type="SAM" id="Phobius"/>
    </source>
</evidence>
<keyword evidence="1" id="KW-1133">Transmembrane helix</keyword>
<organism evidence="2 3">
    <name type="scientific">Liparis tanakae</name>
    <name type="common">Tanaka's snailfish</name>
    <dbReference type="NCBI Taxonomy" id="230148"/>
    <lineage>
        <taxon>Eukaryota</taxon>
        <taxon>Metazoa</taxon>
        <taxon>Chordata</taxon>
        <taxon>Craniata</taxon>
        <taxon>Vertebrata</taxon>
        <taxon>Euteleostomi</taxon>
        <taxon>Actinopterygii</taxon>
        <taxon>Neopterygii</taxon>
        <taxon>Teleostei</taxon>
        <taxon>Neoteleostei</taxon>
        <taxon>Acanthomorphata</taxon>
        <taxon>Eupercaria</taxon>
        <taxon>Perciformes</taxon>
        <taxon>Cottioidei</taxon>
        <taxon>Cottales</taxon>
        <taxon>Liparidae</taxon>
        <taxon>Liparis</taxon>
    </lineage>
</organism>
<sequence length="187" mass="21190">MYSIQAQHSHHVIQQVLNHLDTNNKNTPRVRAGIVQVLLETVAIAAKGSVGPTVLEVFNTLLKHLRMSVDLELEDARRHSSCSSASSGRGKESEERIVQNAIIQTIGTLLLPGLDFLALDFLHHGTKRIQTMLLSSLIMVSQMIKELIYTYNYVYIYIFIFIFILIFILILIFIFILILVFTSLCSM</sequence>
<name>A0A4Z2EMX7_9TELE</name>
<dbReference type="PANTHER" id="PTHR12444">
    <property type="entry name" value="PROTEIN EFR3 HOMOLOG CMP44E"/>
    <property type="match status" value="1"/>
</dbReference>
<evidence type="ECO:0000313" key="3">
    <source>
        <dbReference type="Proteomes" id="UP000314294"/>
    </source>
</evidence>
<keyword evidence="3" id="KW-1185">Reference proteome</keyword>
<proteinExistence type="predicted"/>
<dbReference type="InterPro" id="IPR051851">
    <property type="entry name" value="EFR3_Homologs"/>
</dbReference>
<dbReference type="OrthoDB" id="19232at2759"/>
<dbReference type="EMBL" id="SRLO01004805">
    <property type="protein sequence ID" value="TNN30153.1"/>
    <property type="molecule type" value="Genomic_DNA"/>
</dbReference>
<dbReference type="Proteomes" id="UP000314294">
    <property type="component" value="Unassembled WGS sequence"/>
</dbReference>
<protein>
    <submittedName>
        <fullName evidence="2">Protein EFR3 A</fullName>
    </submittedName>
</protein>
<gene>
    <name evidence="2" type="primary">efr3a_0</name>
    <name evidence="2" type="ORF">EYF80_059697</name>
</gene>
<accession>A0A4Z2EMX7</accession>
<keyword evidence="1" id="KW-0472">Membrane</keyword>